<feature type="compositionally biased region" description="Basic and acidic residues" evidence="1">
    <location>
        <begin position="188"/>
        <end position="232"/>
    </location>
</feature>
<dbReference type="Proteomes" id="UP001285354">
    <property type="component" value="Unassembled WGS sequence"/>
</dbReference>
<feature type="compositionally biased region" description="Polar residues" evidence="1">
    <location>
        <begin position="169"/>
        <end position="187"/>
    </location>
</feature>
<accession>A0AAD9T7V8</accession>
<comment type="caution">
    <text evidence="2">The sequence shown here is derived from an EMBL/GenBank/DDBJ whole genome shotgun (WGS) entry which is preliminary data.</text>
</comment>
<proteinExistence type="predicted"/>
<evidence type="ECO:0000313" key="2">
    <source>
        <dbReference type="EMBL" id="KAK2630577.1"/>
    </source>
</evidence>
<reference evidence="2" key="1">
    <citation type="submission" date="2023-06" db="EMBL/GenBank/DDBJ databases">
        <title>Draft genome of Marssonina rosae.</title>
        <authorList>
            <person name="Cheng Q."/>
        </authorList>
    </citation>
    <scope>NUCLEOTIDE SEQUENCE</scope>
    <source>
        <strain evidence="2">R4</strain>
    </source>
</reference>
<feature type="compositionally biased region" description="Basic residues" evidence="1">
    <location>
        <begin position="140"/>
        <end position="149"/>
    </location>
</feature>
<name>A0AAD9T7V8_9HELO</name>
<protein>
    <submittedName>
        <fullName evidence="2">Uncharacterized protein</fullName>
    </submittedName>
</protein>
<feature type="compositionally biased region" description="Polar residues" evidence="1">
    <location>
        <begin position="47"/>
        <end position="63"/>
    </location>
</feature>
<evidence type="ECO:0000313" key="3">
    <source>
        <dbReference type="Proteomes" id="UP001285354"/>
    </source>
</evidence>
<keyword evidence="3" id="KW-1185">Reference proteome</keyword>
<feature type="region of interest" description="Disordered" evidence="1">
    <location>
        <begin position="325"/>
        <end position="354"/>
    </location>
</feature>
<feature type="region of interest" description="Disordered" evidence="1">
    <location>
        <begin position="113"/>
        <end position="262"/>
    </location>
</feature>
<gene>
    <name evidence="2" type="ORF">QTJ16_001397</name>
</gene>
<feature type="region of interest" description="Disordered" evidence="1">
    <location>
        <begin position="1"/>
        <end position="63"/>
    </location>
</feature>
<dbReference type="EMBL" id="JAUBYV010000001">
    <property type="protein sequence ID" value="KAK2630577.1"/>
    <property type="molecule type" value="Genomic_DNA"/>
</dbReference>
<feature type="compositionally biased region" description="Basic and acidic residues" evidence="1">
    <location>
        <begin position="251"/>
        <end position="262"/>
    </location>
</feature>
<evidence type="ECO:0000256" key="1">
    <source>
        <dbReference type="SAM" id="MobiDB-lite"/>
    </source>
</evidence>
<dbReference type="AlphaFoldDB" id="A0AAD9T7V8"/>
<organism evidence="2 3">
    <name type="scientific">Diplocarpon rosae</name>
    <dbReference type="NCBI Taxonomy" id="946125"/>
    <lineage>
        <taxon>Eukaryota</taxon>
        <taxon>Fungi</taxon>
        <taxon>Dikarya</taxon>
        <taxon>Ascomycota</taxon>
        <taxon>Pezizomycotina</taxon>
        <taxon>Leotiomycetes</taxon>
        <taxon>Helotiales</taxon>
        <taxon>Drepanopezizaceae</taxon>
        <taxon>Diplocarpon</taxon>
    </lineage>
</organism>
<sequence>MKLQRKMSDNGHVQPDPALKTNLKHGAARAPEIFESSRKSSSNVPSNCTSVIGSRLSPNAGVSVSTDAIGSPRFGSPTFPSNAFDMDSRDSLQEIYRPSLAHQDPTGLYADAYRRLAPQANMNQDDGSQGREAAQSPKTSGRRISHRRTTPPFVISTKAPRPLKKSRISYDQTDQYTGLELQATNSTLRRDPRTLSRRQTYIDHDPFTTRERSSRGRSPERDSEHANHERYRSSSRPFIQSGDEDEDLDDGHEGDHTYTRELARYNDRNNGKLFRYSTAERSCFEDEEYEEIDEDDKESSVGMFVSTSGHSPNVPEIRRRQQRSSSFGHDTFLGDINQTAPTKSSRGRKRQAPTEAHFNNIGKNLAPSRYSGASMPWGTNQDPPSVFQEEVSDAALMKRGLTRGKEDKVCKRGYGANDPENIAIVNMKEKDGLSFSQIVEALNDDRVASGKAPSLSVCGVTSRYNRTAPLLFAAEGKQFIPLSKRGKKGQSLADGPHEHRPVWSDGADILLVRAVQEDAKGRWVRIAAEFNRTRGVNMPEIDEFAAARRHTML</sequence>